<comment type="caution">
    <text evidence="2">The sequence shown here is derived from an EMBL/GenBank/DDBJ whole genome shotgun (WGS) entry which is preliminary data.</text>
</comment>
<keyword evidence="3" id="KW-1185">Reference proteome</keyword>
<dbReference type="OMA" id="FTPPPPW"/>
<dbReference type="Pfam" id="PF03140">
    <property type="entry name" value="DUF247"/>
    <property type="match status" value="1"/>
</dbReference>
<dbReference type="InterPro" id="IPR004158">
    <property type="entry name" value="DUF247_pln"/>
</dbReference>
<evidence type="ECO:0000256" key="1">
    <source>
        <dbReference type="SAM" id="Phobius"/>
    </source>
</evidence>
<dbReference type="STRING" id="1590841.A0A2R6PXM8"/>
<dbReference type="AlphaFoldDB" id="A0A2R6PXM8"/>
<dbReference type="OrthoDB" id="939823at2759"/>
<sequence length="456" mass="51993">MENRDYHTITMYESDYDSDSSIPYINRTRESTNTTHVNLMQKCLIEIRRQGLRSTTSRDSVCVYRVPPSLTRIDHRAIEPEIVSIGPYHRGKVEVSQFESYKWQFLDALLCRAANNGVDLQHIMQEMEGLERKARRCYLEPIPMSNENFVEMMVLDGCFVIELLQQVCGNEDPVNLKSPIVMKPWLIPILIRDLLKLENQLPFFVLQRLFHLSISTGDSLSLLALKFFNLALPRSLESLKRATVSEAMTLLDLFHSSSLPSNISQGSQNEYRPFSDQTLPCVTQLRPAGIKFRPHRSTDNFLNISFCKGELKIPPTTINDVTSTIFVNCAALEQCRAQHIPTCFSAYIAFMSCLINSARDVSFLCDDGIITGFSHHDQRISQLFKELGENIVFNVRECYLSKEFGEVEAYYSSNWSALRRTYFSNPWSIISLVSASVLLALTAIQTIMAIVSYNGK</sequence>
<dbReference type="InParanoid" id="A0A2R6PXM8"/>
<keyword evidence="1" id="KW-1133">Transmembrane helix</keyword>
<evidence type="ECO:0000313" key="3">
    <source>
        <dbReference type="Proteomes" id="UP000241394"/>
    </source>
</evidence>
<reference evidence="2 3" key="1">
    <citation type="submission" date="2017-07" db="EMBL/GenBank/DDBJ databases">
        <title>An improved, manually edited Actinidia chinensis var. chinensis (kiwifruit) genome highlights the challenges associated with draft genomes and gene prediction in plants.</title>
        <authorList>
            <person name="Pilkington S."/>
            <person name="Crowhurst R."/>
            <person name="Hilario E."/>
            <person name="Nardozza S."/>
            <person name="Fraser L."/>
            <person name="Peng Y."/>
            <person name="Gunaseelan K."/>
            <person name="Simpson R."/>
            <person name="Tahir J."/>
            <person name="Deroles S."/>
            <person name="Templeton K."/>
            <person name="Luo Z."/>
            <person name="Davy M."/>
            <person name="Cheng C."/>
            <person name="Mcneilage M."/>
            <person name="Scaglione D."/>
            <person name="Liu Y."/>
            <person name="Zhang Q."/>
            <person name="Datson P."/>
            <person name="De Silva N."/>
            <person name="Gardiner S."/>
            <person name="Bassett H."/>
            <person name="Chagne D."/>
            <person name="Mccallum J."/>
            <person name="Dzierzon H."/>
            <person name="Deng C."/>
            <person name="Wang Y.-Y."/>
            <person name="Barron N."/>
            <person name="Manako K."/>
            <person name="Bowen J."/>
            <person name="Foster T."/>
            <person name="Erridge Z."/>
            <person name="Tiffin H."/>
            <person name="Waite C."/>
            <person name="Davies K."/>
            <person name="Grierson E."/>
            <person name="Laing W."/>
            <person name="Kirk R."/>
            <person name="Chen X."/>
            <person name="Wood M."/>
            <person name="Montefiori M."/>
            <person name="Brummell D."/>
            <person name="Schwinn K."/>
            <person name="Catanach A."/>
            <person name="Fullerton C."/>
            <person name="Li D."/>
            <person name="Meiyalaghan S."/>
            <person name="Nieuwenhuizen N."/>
            <person name="Read N."/>
            <person name="Prakash R."/>
            <person name="Hunter D."/>
            <person name="Zhang H."/>
            <person name="Mckenzie M."/>
            <person name="Knabel M."/>
            <person name="Harris A."/>
            <person name="Allan A."/>
            <person name="Chen A."/>
            <person name="Janssen B."/>
            <person name="Plunkett B."/>
            <person name="Dwamena C."/>
            <person name="Voogd C."/>
            <person name="Leif D."/>
            <person name="Lafferty D."/>
            <person name="Souleyre E."/>
            <person name="Varkonyi-Gasic E."/>
            <person name="Gambi F."/>
            <person name="Hanley J."/>
            <person name="Yao J.-L."/>
            <person name="Cheung J."/>
            <person name="David K."/>
            <person name="Warren B."/>
            <person name="Marsh K."/>
            <person name="Snowden K."/>
            <person name="Lin-Wang K."/>
            <person name="Brian L."/>
            <person name="Martinez-Sanchez M."/>
            <person name="Wang M."/>
            <person name="Ileperuma N."/>
            <person name="Macnee N."/>
            <person name="Campin R."/>
            <person name="Mcatee P."/>
            <person name="Drummond R."/>
            <person name="Espley R."/>
            <person name="Ireland H."/>
            <person name="Wu R."/>
            <person name="Atkinson R."/>
            <person name="Karunairetnam S."/>
            <person name="Bulley S."/>
            <person name="Chunkath S."/>
            <person name="Hanley Z."/>
            <person name="Storey R."/>
            <person name="Thrimawithana A."/>
            <person name="Thomson S."/>
            <person name="David C."/>
            <person name="Testolin R."/>
        </authorList>
    </citation>
    <scope>NUCLEOTIDE SEQUENCE [LARGE SCALE GENOMIC DNA]</scope>
    <source>
        <strain evidence="3">cv. Red5</strain>
        <tissue evidence="2">Young leaf</tissue>
    </source>
</reference>
<keyword evidence="1" id="KW-0472">Membrane</keyword>
<feature type="transmembrane region" description="Helical" evidence="1">
    <location>
        <begin position="427"/>
        <end position="451"/>
    </location>
</feature>
<dbReference type="PANTHER" id="PTHR31170:SF25">
    <property type="entry name" value="BNAA09G04570D PROTEIN"/>
    <property type="match status" value="1"/>
</dbReference>
<dbReference type="EMBL" id="NKQK01000022">
    <property type="protein sequence ID" value="PSR98501.1"/>
    <property type="molecule type" value="Genomic_DNA"/>
</dbReference>
<dbReference type="PANTHER" id="PTHR31170">
    <property type="entry name" value="BNAC04G53230D PROTEIN"/>
    <property type="match status" value="1"/>
</dbReference>
<dbReference type="Proteomes" id="UP000241394">
    <property type="component" value="Chromosome LG22"/>
</dbReference>
<proteinExistence type="predicted"/>
<protein>
    <submittedName>
        <fullName evidence="2">UPF0481 protein</fullName>
    </submittedName>
</protein>
<accession>A0A2R6PXM8</accession>
<organism evidence="2 3">
    <name type="scientific">Actinidia chinensis var. chinensis</name>
    <name type="common">Chinese soft-hair kiwi</name>
    <dbReference type="NCBI Taxonomy" id="1590841"/>
    <lineage>
        <taxon>Eukaryota</taxon>
        <taxon>Viridiplantae</taxon>
        <taxon>Streptophyta</taxon>
        <taxon>Embryophyta</taxon>
        <taxon>Tracheophyta</taxon>
        <taxon>Spermatophyta</taxon>
        <taxon>Magnoliopsida</taxon>
        <taxon>eudicotyledons</taxon>
        <taxon>Gunneridae</taxon>
        <taxon>Pentapetalae</taxon>
        <taxon>asterids</taxon>
        <taxon>Ericales</taxon>
        <taxon>Actinidiaceae</taxon>
        <taxon>Actinidia</taxon>
    </lineage>
</organism>
<evidence type="ECO:0000313" key="2">
    <source>
        <dbReference type="EMBL" id="PSR98501.1"/>
    </source>
</evidence>
<gene>
    <name evidence="2" type="ORF">CEY00_Acc16925</name>
</gene>
<keyword evidence="1" id="KW-0812">Transmembrane</keyword>
<dbReference type="Gramene" id="PSR98501">
    <property type="protein sequence ID" value="PSR98501"/>
    <property type="gene ID" value="CEY00_Acc16925"/>
</dbReference>
<reference evidence="3" key="2">
    <citation type="journal article" date="2018" name="BMC Genomics">
        <title>A manually annotated Actinidia chinensis var. chinensis (kiwifruit) genome highlights the challenges associated with draft genomes and gene prediction in plants.</title>
        <authorList>
            <person name="Pilkington S.M."/>
            <person name="Crowhurst R."/>
            <person name="Hilario E."/>
            <person name="Nardozza S."/>
            <person name="Fraser L."/>
            <person name="Peng Y."/>
            <person name="Gunaseelan K."/>
            <person name="Simpson R."/>
            <person name="Tahir J."/>
            <person name="Deroles S.C."/>
            <person name="Templeton K."/>
            <person name="Luo Z."/>
            <person name="Davy M."/>
            <person name="Cheng C."/>
            <person name="McNeilage M."/>
            <person name="Scaglione D."/>
            <person name="Liu Y."/>
            <person name="Zhang Q."/>
            <person name="Datson P."/>
            <person name="De Silva N."/>
            <person name="Gardiner S.E."/>
            <person name="Bassett H."/>
            <person name="Chagne D."/>
            <person name="McCallum J."/>
            <person name="Dzierzon H."/>
            <person name="Deng C."/>
            <person name="Wang Y.Y."/>
            <person name="Barron L."/>
            <person name="Manako K."/>
            <person name="Bowen J."/>
            <person name="Foster T.M."/>
            <person name="Erridge Z.A."/>
            <person name="Tiffin H."/>
            <person name="Waite C.N."/>
            <person name="Davies K.M."/>
            <person name="Grierson E.P."/>
            <person name="Laing W.A."/>
            <person name="Kirk R."/>
            <person name="Chen X."/>
            <person name="Wood M."/>
            <person name="Montefiori M."/>
            <person name="Brummell D.A."/>
            <person name="Schwinn K.E."/>
            <person name="Catanach A."/>
            <person name="Fullerton C."/>
            <person name="Li D."/>
            <person name="Meiyalaghan S."/>
            <person name="Nieuwenhuizen N."/>
            <person name="Read N."/>
            <person name="Prakash R."/>
            <person name="Hunter D."/>
            <person name="Zhang H."/>
            <person name="McKenzie M."/>
            <person name="Knabel M."/>
            <person name="Harris A."/>
            <person name="Allan A.C."/>
            <person name="Gleave A."/>
            <person name="Chen A."/>
            <person name="Janssen B.J."/>
            <person name="Plunkett B."/>
            <person name="Ampomah-Dwamena C."/>
            <person name="Voogd C."/>
            <person name="Leif D."/>
            <person name="Lafferty D."/>
            <person name="Souleyre E.J.F."/>
            <person name="Varkonyi-Gasic E."/>
            <person name="Gambi F."/>
            <person name="Hanley J."/>
            <person name="Yao J.L."/>
            <person name="Cheung J."/>
            <person name="David K.M."/>
            <person name="Warren B."/>
            <person name="Marsh K."/>
            <person name="Snowden K.C."/>
            <person name="Lin-Wang K."/>
            <person name="Brian L."/>
            <person name="Martinez-Sanchez M."/>
            <person name="Wang M."/>
            <person name="Ileperuma N."/>
            <person name="Macnee N."/>
            <person name="Campin R."/>
            <person name="McAtee P."/>
            <person name="Drummond R.S.M."/>
            <person name="Espley R.V."/>
            <person name="Ireland H.S."/>
            <person name="Wu R."/>
            <person name="Atkinson R.G."/>
            <person name="Karunairetnam S."/>
            <person name="Bulley S."/>
            <person name="Chunkath S."/>
            <person name="Hanley Z."/>
            <person name="Storey R."/>
            <person name="Thrimawithana A.H."/>
            <person name="Thomson S."/>
            <person name="David C."/>
            <person name="Testolin R."/>
            <person name="Huang H."/>
            <person name="Hellens R.P."/>
            <person name="Schaffer R.J."/>
        </authorList>
    </citation>
    <scope>NUCLEOTIDE SEQUENCE [LARGE SCALE GENOMIC DNA]</scope>
    <source>
        <strain evidence="3">cv. Red5</strain>
    </source>
</reference>
<name>A0A2R6PXM8_ACTCC</name>